<dbReference type="OrthoDB" id="7378384at2759"/>
<proteinExistence type="predicted"/>
<dbReference type="GeneID" id="113509038"/>
<gene>
    <name evidence="3" type="primary">LOC113509038</name>
</gene>
<evidence type="ECO:0000313" key="2">
    <source>
        <dbReference type="Proteomes" id="UP000322000"/>
    </source>
</evidence>
<dbReference type="KEGG" id="tnl:113509038"/>
<dbReference type="RefSeq" id="XP_026748097.1">
    <property type="nucleotide sequence ID" value="XM_026892296.1"/>
</dbReference>
<organism evidence="2 3">
    <name type="scientific">Trichoplusia ni</name>
    <name type="common">Cabbage looper</name>
    <dbReference type="NCBI Taxonomy" id="7111"/>
    <lineage>
        <taxon>Eukaryota</taxon>
        <taxon>Metazoa</taxon>
        <taxon>Ecdysozoa</taxon>
        <taxon>Arthropoda</taxon>
        <taxon>Hexapoda</taxon>
        <taxon>Insecta</taxon>
        <taxon>Pterygota</taxon>
        <taxon>Neoptera</taxon>
        <taxon>Endopterygota</taxon>
        <taxon>Lepidoptera</taxon>
        <taxon>Glossata</taxon>
        <taxon>Ditrysia</taxon>
        <taxon>Noctuoidea</taxon>
        <taxon>Noctuidae</taxon>
        <taxon>Plusiinae</taxon>
        <taxon>Trichoplusia</taxon>
    </lineage>
</organism>
<accession>A0A7E5X661</accession>
<name>A0A7E5X661_TRINI</name>
<dbReference type="AlphaFoldDB" id="A0A7E5X661"/>
<sequence length="192" mass="23454">MMIRRMATDVIKETYRRMDRVEYIKQDNFNTVGYEVGYLVFVINERYRRMIDKYNTTMTMQGALYQMEHVMFLQDVEMNYWELEHLMNMLHEVERKYKIETSILSTYHEMNSKEVQEEKARIAKEKKAAKMKGKGVGSDPLGSNYPGQNRPRKKKKQFVLSDYIKNRLNPTTTQKTRWWWPIEYGWEIDYWW</sequence>
<reference evidence="3" key="1">
    <citation type="submission" date="2025-08" db="UniProtKB">
        <authorList>
            <consortium name="RefSeq"/>
        </authorList>
    </citation>
    <scope>IDENTIFICATION</scope>
</reference>
<feature type="region of interest" description="Disordered" evidence="1">
    <location>
        <begin position="121"/>
        <end position="155"/>
    </location>
</feature>
<protein>
    <submittedName>
        <fullName evidence="3">Uncharacterized protein LOC113509038</fullName>
    </submittedName>
</protein>
<dbReference type="InParanoid" id="A0A7E5X661"/>
<evidence type="ECO:0000256" key="1">
    <source>
        <dbReference type="SAM" id="MobiDB-lite"/>
    </source>
</evidence>
<evidence type="ECO:0000313" key="3">
    <source>
        <dbReference type="RefSeq" id="XP_026748097.1"/>
    </source>
</evidence>
<keyword evidence="2" id="KW-1185">Reference proteome</keyword>
<dbReference type="Proteomes" id="UP000322000">
    <property type="component" value="Chromosome 3"/>
</dbReference>